<evidence type="ECO:0000313" key="2">
    <source>
        <dbReference type="EMBL" id="CAA9342120.1"/>
    </source>
</evidence>
<organism evidence="2">
    <name type="scientific">uncultured Gemmatimonadaceae bacterium</name>
    <dbReference type="NCBI Taxonomy" id="246130"/>
    <lineage>
        <taxon>Bacteria</taxon>
        <taxon>Pseudomonadati</taxon>
        <taxon>Gemmatimonadota</taxon>
        <taxon>Gemmatimonadia</taxon>
        <taxon>Gemmatimonadales</taxon>
        <taxon>Gemmatimonadaceae</taxon>
        <taxon>environmental samples</taxon>
    </lineage>
</organism>
<dbReference type="EMBL" id="CADCTX010000702">
    <property type="protein sequence ID" value="CAA9342120.1"/>
    <property type="molecule type" value="Genomic_DNA"/>
</dbReference>
<feature type="non-terminal residue" evidence="2">
    <location>
        <position position="88"/>
    </location>
</feature>
<feature type="compositionally biased region" description="Basic and acidic residues" evidence="1">
    <location>
        <begin position="20"/>
        <end position="53"/>
    </location>
</feature>
<feature type="non-terminal residue" evidence="2">
    <location>
        <position position="1"/>
    </location>
</feature>
<keyword evidence="2" id="KW-0808">Transferase</keyword>
<accession>A0A6J4LUJ4</accession>
<name>A0A6J4LUJ4_9BACT</name>
<dbReference type="EC" id="2.1.1.11" evidence="2"/>
<dbReference type="GO" id="GO:0046406">
    <property type="term" value="F:magnesium protoporphyrin IX methyltransferase activity"/>
    <property type="evidence" value="ECO:0007669"/>
    <property type="project" value="UniProtKB-EC"/>
</dbReference>
<keyword evidence="2" id="KW-0489">Methyltransferase</keyword>
<evidence type="ECO:0000256" key="1">
    <source>
        <dbReference type="SAM" id="MobiDB-lite"/>
    </source>
</evidence>
<dbReference type="GO" id="GO:0032259">
    <property type="term" value="P:methylation"/>
    <property type="evidence" value="ECO:0007669"/>
    <property type="project" value="UniProtKB-KW"/>
</dbReference>
<sequence length="88" mass="9681">GRRRGLRGTPRPHRGLLRPDGGRRLGEADLRRSRGPDSPDGARRAGRDAERHPRLAPRRPARVPRAGRGLRHGRFRGGSGAARRRCGG</sequence>
<feature type="region of interest" description="Disordered" evidence="1">
    <location>
        <begin position="1"/>
        <end position="88"/>
    </location>
</feature>
<protein>
    <submittedName>
        <fullName evidence="2">Mg-protoporphyrin O-methyltransferase</fullName>
        <ecNumber evidence="2">2.1.1.11</ecNumber>
    </submittedName>
</protein>
<gene>
    <name evidence="2" type="ORF">AVDCRST_MAG40-2449</name>
</gene>
<proteinExistence type="predicted"/>
<reference evidence="2" key="1">
    <citation type="submission" date="2020-02" db="EMBL/GenBank/DDBJ databases">
        <authorList>
            <person name="Meier V. D."/>
        </authorList>
    </citation>
    <scope>NUCLEOTIDE SEQUENCE</scope>
    <source>
        <strain evidence="2">AVDCRST_MAG40</strain>
    </source>
</reference>
<feature type="compositionally biased region" description="Basic residues" evidence="1">
    <location>
        <begin position="1"/>
        <end position="16"/>
    </location>
</feature>
<dbReference type="AlphaFoldDB" id="A0A6J4LUJ4"/>